<dbReference type="RefSeq" id="WP_380789797.1">
    <property type="nucleotide sequence ID" value="NZ_JBHTKR010000002.1"/>
</dbReference>
<evidence type="ECO:0000313" key="2">
    <source>
        <dbReference type="EMBL" id="MFD1194370.1"/>
    </source>
</evidence>
<dbReference type="Proteomes" id="UP001597151">
    <property type="component" value="Unassembled WGS sequence"/>
</dbReference>
<dbReference type="Pfam" id="PF09361">
    <property type="entry name" value="Phasin_2"/>
    <property type="match status" value="1"/>
</dbReference>
<evidence type="ECO:0000313" key="3">
    <source>
        <dbReference type="Proteomes" id="UP001597151"/>
    </source>
</evidence>
<organism evidence="2 3">
    <name type="scientific">Seohaeicola saemankumensis</name>
    <dbReference type="NCBI Taxonomy" id="481181"/>
    <lineage>
        <taxon>Bacteria</taxon>
        <taxon>Pseudomonadati</taxon>
        <taxon>Pseudomonadota</taxon>
        <taxon>Alphaproteobacteria</taxon>
        <taxon>Rhodobacterales</taxon>
        <taxon>Roseobacteraceae</taxon>
        <taxon>Seohaeicola</taxon>
    </lineage>
</organism>
<gene>
    <name evidence="2" type="ORF">ACFQ3C_06790</name>
</gene>
<accession>A0ABW3TB09</accession>
<dbReference type="EMBL" id="JBHTKR010000002">
    <property type="protein sequence ID" value="MFD1194370.1"/>
    <property type="molecule type" value="Genomic_DNA"/>
</dbReference>
<proteinExistence type="predicted"/>
<protein>
    <submittedName>
        <fullName evidence="2">Phasin family protein</fullName>
    </submittedName>
</protein>
<evidence type="ECO:0000259" key="1">
    <source>
        <dbReference type="Pfam" id="PF09361"/>
    </source>
</evidence>
<keyword evidence="3" id="KW-1185">Reference proteome</keyword>
<feature type="domain" description="Phasin" evidence="1">
    <location>
        <begin position="17"/>
        <end position="103"/>
    </location>
</feature>
<reference evidence="3" key="1">
    <citation type="journal article" date="2019" name="Int. J. Syst. Evol. Microbiol.">
        <title>The Global Catalogue of Microorganisms (GCM) 10K type strain sequencing project: providing services to taxonomists for standard genome sequencing and annotation.</title>
        <authorList>
            <consortium name="The Broad Institute Genomics Platform"/>
            <consortium name="The Broad Institute Genome Sequencing Center for Infectious Disease"/>
            <person name="Wu L."/>
            <person name="Ma J."/>
        </authorList>
    </citation>
    <scope>NUCLEOTIDE SEQUENCE [LARGE SCALE GENOMIC DNA]</scope>
    <source>
        <strain evidence="3">CCUG 55328</strain>
    </source>
</reference>
<sequence>MAKSNQTRANTSSGAPAMAAAVMALNPALTKAWLEMMSDSARFLAERLQKDLETQKAMLACKTPAELLQIQAEFFKTAMEQYSEHAMRLKETMTTVTEETVKGVRSGHSRGYDDVPL</sequence>
<dbReference type="InterPro" id="IPR018968">
    <property type="entry name" value="Phasin"/>
</dbReference>
<name>A0ABW3TB09_9RHOB</name>
<comment type="caution">
    <text evidence="2">The sequence shown here is derived from an EMBL/GenBank/DDBJ whole genome shotgun (WGS) entry which is preliminary data.</text>
</comment>